<dbReference type="GO" id="GO:0004674">
    <property type="term" value="F:protein serine/threonine kinase activity"/>
    <property type="evidence" value="ECO:0007669"/>
    <property type="project" value="TreeGrafter"/>
</dbReference>
<dbReference type="GO" id="GO:0000146">
    <property type="term" value="F:microfilament motor activity"/>
    <property type="evidence" value="ECO:0007669"/>
    <property type="project" value="TreeGrafter"/>
</dbReference>
<feature type="compositionally biased region" description="Basic and acidic residues" evidence="12">
    <location>
        <begin position="65"/>
        <end position="90"/>
    </location>
</feature>
<feature type="region of interest" description="Disordered" evidence="12">
    <location>
        <begin position="64"/>
        <end position="102"/>
    </location>
</feature>
<organism evidence="14 15">
    <name type="scientific">Penaeus vannamei</name>
    <name type="common">Whiteleg shrimp</name>
    <name type="synonym">Litopenaeus vannamei</name>
    <dbReference type="NCBI Taxonomy" id="6689"/>
    <lineage>
        <taxon>Eukaryota</taxon>
        <taxon>Metazoa</taxon>
        <taxon>Ecdysozoa</taxon>
        <taxon>Arthropoda</taxon>
        <taxon>Crustacea</taxon>
        <taxon>Multicrustacea</taxon>
        <taxon>Malacostraca</taxon>
        <taxon>Eumalacostraca</taxon>
        <taxon>Eucarida</taxon>
        <taxon>Decapoda</taxon>
        <taxon>Dendrobranchiata</taxon>
        <taxon>Penaeoidea</taxon>
        <taxon>Penaeidae</taxon>
        <taxon>Penaeus</taxon>
    </lineage>
</organism>
<name>A0A3R7PDA4_PENVA</name>
<dbReference type="Pfam" id="PF00063">
    <property type="entry name" value="Myosin_head"/>
    <property type="match status" value="1"/>
</dbReference>
<dbReference type="InterPro" id="IPR036961">
    <property type="entry name" value="Kinesin_motor_dom_sf"/>
</dbReference>
<keyword evidence="9" id="KW-0206">Cytoskeleton</keyword>
<comment type="caution">
    <text evidence="14">The sequence shown here is derived from an EMBL/GenBank/DDBJ whole genome shotgun (WGS) entry which is preliminary data.</text>
</comment>
<dbReference type="OrthoDB" id="8194479at2759"/>
<evidence type="ECO:0000256" key="4">
    <source>
        <dbReference type="ARBA" id="ARBA00022737"/>
    </source>
</evidence>
<dbReference type="PROSITE" id="PS51456">
    <property type="entry name" value="MYOSIN_MOTOR"/>
    <property type="match status" value="1"/>
</dbReference>
<dbReference type="InterPro" id="IPR052409">
    <property type="entry name" value="Myosin-III_kinase_activity"/>
</dbReference>
<keyword evidence="10" id="KW-0966">Cell projection</keyword>
<evidence type="ECO:0000256" key="9">
    <source>
        <dbReference type="ARBA" id="ARBA00023212"/>
    </source>
</evidence>
<evidence type="ECO:0000256" key="12">
    <source>
        <dbReference type="SAM" id="MobiDB-lite"/>
    </source>
</evidence>
<dbReference type="STRING" id="6689.A0A3R7PDA4"/>
<protein>
    <submittedName>
        <fullName evidence="14">Putative neither inactivation nor afterpotential protein C isoform X2</fullName>
    </submittedName>
</protein>
<evidence type="ECO:0000259" key="13">
    <source>
        <dbReference type="PROSITE" id="PS51456"/>
    </source>
</evidence>
<reference evidence="14 15" key="1">
    <citation type="submission" date="2018-04" db="EMBL/GenBank/DDBJ databases">
        <authorList>
            <person name="Zhang X."/>
            <person name="Yuan J."/>
            <person name="Li F."/>
            <person name="Xiang J."/>
        </authorList>
    </citation>
    <scope>NUCLEOTIDE SEQUENCE [LARGE SCALE GENOMIC DNA]</scope>
    <source>
        <tissue evidence="14">Muscle</tissue>
    </source>
</reference>
<dbReference type="Proteomes" id="UP000283509">
    <property type="component" value="Unassembled WGS sequence"/>
</dbReference>
<dbReference type="InterPro" id="IPR001609">
    <property type="entry name" value="Myosin_head_motor_dom-like"/>
</dbReference>
<dbReference type="GO" id="GO:0003779">
    <property type="term" value="F:actin binding"/>
    <property type="evidence" value="ECO:0007669"/>
    <property type="project" value="UniProtKB-KW"/>
</dbReference>
<dbReference type="GO" id="GO:0005524">
    <property type="term" value="F:ATP binding"/>
    <property type="evidence" value="ECO:0007669"/>
    <property type="project" value="UniProtKB-KW"/>
</dbReference>
<evidence type="ECO:0000313" key="14">
    <source>
        <dbReference type="EMBL" id="ROT82559.1"/>
    </source>
</evidence>
<evidence type="ECO:0000256" key="6">
    <source>
        <dbReference type="ARBA" id="ARBA00022840"/>
    </source>
</evidence>
<evidence type="ECO:0000256" key="8">
    <source>
        <dbReference type="ARBA" id="ARBA00023175"/>
    </source>
</evidence>
<feature type="region of interest" description="Actin-binding" evidence="11">
    <location>
        <begin position="116"/>
        <end position="138"/>
    </location>
</feature>
<evidence type="ECO:0000256" key="11">
    <source>
        <dbReference type="PROSITE-ProRule" id="PRU00782"/>
    </source>
</evidence>
<dbReference type="AlphaFoldDB" id="A0A3R7PDA4"/>
<keyword evidence="4" id="KW-0677">Repeat</keyword>
<dbReference type="GO" id="GO:0042995">
    <property type="term" value="C:cell projection"/>
    <property type="evidence" value="ECO:0007669"/>
    <property type="project" value="UniProtKB-SubCell"/>
</dbReference>
<reference evidence="14 15" key="2">
    <citation type="submission" date="2019-01" db="EMBL/GenBank/DDBJ databases">
        <title>The decoding of complex shrimp genome reveals the adaptation for benthos swimmer, frequently molting mechanism and breeding impact on genome.</title>
        <authorList>
            <person name="Sun Y."/>
            <person name="Gao Y."/>
            <person name="Yu Y."/>
        </authorList>
    </citation>
    <scope>NUCLEOTIDE SEQUENCE [LARGE SCALE GENOMIC DNA]</scope>
    <source>
        <tissue evidence="14">Muscle</tissue>
    </source>
</reference>
<gene>
    <name evidence="14" type="ORF">C7M84_024260</name>
</gene>
<accession>A0A3R7PDA4</accession>
<keyword evidence="3" id="KW-0963">Cytoplasm</keyword>
<evidence type="ECO:0000313" key="15">
    <source>
        <dbReference type="Proteomes" id="UP000283509"/>
    </source>
</evidence>
<dbReference type="Gene3D" id="1.20.58.530">
    <property type="match status" value="1"/>
</dbReference>
<evidence type="ECO:0000256" key="3">
    <source>
        <dbReference type="ARBA" id="ARBA00022490"/>
    </source>
</evidence>
<evidence type="ECO:0000256" key="10">
    <source>
        <dbReference type="ARBA" id="ARBA00023273"/>
    </source>
</evidence>
<keyword evidence="8" id="KW-0505">Motor protein</keyword>
<keyword evidence="15" id="KW-1185">Reference proteome</keyword>
<keyword evidence="7 11" id="KW-0518">Myosin</keyword>
<proteinExistence type="inferred from homology"/>
<comment type="similarity">
    <text evidence="11">Belongs to the TRAFAC class myosin-kinesin ATPase superfamily. Myosin family.</text>
</comment>
<keyword evidence="6" id="KW-0067">ATP-binding</keyword>
<dbReference type="GO" id="GO:0030832">
    <property type="term" value="P:regulation of actin filament length"/>
    <property type="evidence" value="ECO:0007669"/>
    <property type="project" value="TreeGrafter"/>
</dbReference>
<evidence type="ECO:0000256" key="1">
    <source>
        <dbReference type="ARBA" id="ARBA00004245"/>
    </source>
</evidence>
<dbReference type="Gene3D" id="3.40.850.10">
    <property type="entry name" value="Kinesin motor domain"/>
    <property type="match status" value="1"/>
</dbReference>
<dbReference type="PANTHER" id="PTHR46256">
    <property type="entry name" value="AGAP011099-PA"/>
    <property type="match status" value="1"/>
</dbReference>
<dbReference type="InterPro" id="IPR027417">
    <property type="entry name" value="P-loop_NTPase"/>
</dbReference>
<sequence length="182" mass="21603">MQQVSEYTFAISHYVGRVKYDVHSFVFKNQDHISAELIQTMRKSANEHVRAMFCNKLTKTGNLTHESEDNFKGKKNLEAPKKTAKKDSRRFNTKSKGRMSQTRHVQTMGMNFRYSLIELLYKLTNSQPHFVRCIRSNMDYSGSLFDRDMIKHQVKYHAVCDTIRIRQQGFSHRIPYQEFLRR</sequence>
<evidence type="ECO:0000256" key="7">
    <source>
        <dbReference type="ARBA" id="ARBA00023123"/>
    </source>
</evidence>
<evidence type="ECO:0000256" key="2">
    <source>
        <dbReference type="ARBA" id="ARBA00004316"/>
    </source>
</evidence>
<feature type="domain" description="Myosin motor" evidence="13">
    <location>
        <begin position="1"/>
        <end position="182"/>
    </location>
</feature>
<dbReference type="EMBL" id="QCYY01000803">
    <property type="protein sequence ID" value="ROT82559.1"/>
    <property type="molecule type" value="Genomic_DNA"/>
</dbReference>
<dbReference type="PANTHER" id="PTHR46256:SF2">
    <property type="entry name" value="NEITHER INACTIVATION NOR AFTERPOTENTIAL PROTEIN C"/>
    <property type="match status" value="1"/>
</dbReference>
<comment type="caution">
    <text evidence="11">Lacks conserved residue(s) required for the propagation of feature annotation.</text>
</comment>
<comment type="subcellular location">
    <subcellularLocation>
        <location evidence="2">Cell projection</location>
    </subcellularLocation>
    <subcellularLocation>
        <location evidence="1">Cytoplasm</location>
        <location evidence="1">Cytoskeleton</location>
    </subcellularLocation>
</comment>
<dbReference type="GO" id="GO:0016459">
    <property type="term" value="C:myosin complex"/>
    <property type="evidence" value="ECO:0007669"/>
    <property type="project" value="UniProtKB-KW"/>
</dbReference>
<evidence type="ECO:0000256" key="5">
    <source>
        <dbReference type="ARBA" id="ARBA00022741"/>
    </source>
</evidence>
<keyword evidence="11" id="KW-0009">Actin-binding</keyword>
<dbReference type="SUPFAM" id="SSF52540">
    <property type="entry name" value="P-loop containing nucleoside triphosphate hydrolases"/>
    <property type="match status" value="1"/>
</dbReference>
<keyword evidence="5" id="KW-0547">Nucleotide-binding</keyword>